<gene>
    <name evidence="2" type="ORF">AVDCRST_MAG72-515</name>
</gene>
<feature type="non-terminal residue" evidence="2">
    <location>
        <position position="1"/>
    </location>
</feature>
<proteinExistence type="predicted"/>
<sequence>GGRTDRDLRLGLRWTHRGPSRDRPASARAGPLPRRHRPPALRSQADRRGEGVRPGLPGPPGRTGRQGPGDRLQLGERRRASRCAREVPGPGRGGDPPRDPQGRSRQPDWADRRDLHPGDRGVDGLRRCVRSRAAPGAAHPGVSPFRGVRGSRGHRWRGAAGRRARVPGPADRRRRRHPDPRLHPLPPADRRRVAGDGGPGHLGQQRRGDREGRLQAARAPRHPARRLPGTAGAPLPHHRSAGRVRAARAPVPRAGAAVGPPVRAADGVGAGV</sequence>
<feature type="compositionally biased region" description="Basic residues" evidence="1">
    <location>
        <begin position="149"/>
        <end position="165"/>
    </location>
</feature>
<feature type="region of interest" description="Disordered" evidence="1">
    <location>
        <begin position="1"/>
        <end position="272"/>
    </location>
</feature>
<reference evidence="2" key="1">
    <citation type="submission" date="2020-02" db="EMBL/GenBank/DDBJ databases">
        <authorList>
            <person name="Meier V. D."/>
        </authorList>
    </citation>
    <scope>NUCLEOTIDE SEQUENCE</scope>
    <source>
        <strain evidence="2">AVDCRST_MAG72</strain>
    </source>
</reference>
<name>A0A6J4LMF9_9ACTN</name>
<dbReference type="AlphaFoldDB" id="A0A6J4LMF9"/>
<keyword evidence="2" id="KW-0413">Isomerase</keyword>
<feature type="compositionally biased region" description="Basic residues" evidence="1">
    <location>
        <begin position="236"/>
        <end position="246"/>
    </location>
</feature>
<evidence type="ECO:0000313" key="2">
    <source>
        <dbReference type="EMBL" id="CAA9335628.1"/>
    </source>
</evidence>
<feature type="compositionally biased region" description="Basic and acidic residues" evidence="1">
    <location>
        <begin position="95"/>
        <end position="126"/>
    </location>
</feature>
<feature type="non-terminal residue" evidence="2">
    <location>
        <position position="272"/>
    </location>
</feature>
<accession>A0A6J4LMF9</accession>
<dbReference type="EMBL" id="CADCUJ010000020">
    <property type="protein sequence ID" value="CAA9335628.1"/>
    <property type="molecule type" value="Genomic_DNA"/>
</dbReference>
<feature type="compositionally biased region" description="Low complexity" evidence="1">
    <location>
        <begin position="247"/>
        <end position="272"/>
    </location>
</feature>
<dbReference type="GO" id="GO:0008881">
    <property type="term" value="F:glutamate racemase activity"/>
    <property type="evidence" value="ECO:0007669"/>
    <property type="project" value="UniProtKB-EC"/>
</dbReference>
<organism evidence="2">
    <name type="scientific">uncultured Nocardioidaceae bacterium</name>
    <dbReference type="NCBI Taxonomy" id="253824"/>
    <lineage>
        <taxon>Bacteria</taxon>
        <taxon>Bacillati</taxon>
        <taxon>Actinomycetota</taxon>
        <taxon>Actinomycetes</taxon>
        <taxon>Propionibacteriales</taxon>
        <taxon>Nocardioidaceae</taxon>
        <taxon>environmental samples</taxon>
    </lineage>
</organism>
<protein>
    <submittedName>
        <fullName evidence="2">Glutamate racemase</fullName>
        <ecNumber evidence="2">5.1.1.3</ecNumber>
    </submittedName>
</protein>
<evidence type="ECO:0000256" key="1">
    <source>
        <dbReference type="SAM" id="MobiDB-lite"/>
    </source>
</evidence>
<feature type="compositionally biased region" description="Low complexity" evidence="1">
    <location>
        <begin position="62"/>
        <end position="71"/>
    </location>
</feature>
<dbReference type="EC" id="5.1.1.3" evidence="2"/>
<feature type="compositionally biased region" description="Basic and acidic residues" evidence="1">
    <location>
        <begin position="1"/>
        <end position="10"/>
    </location>
</feature>